<keyword evidence="5" id="KW-0624">Polysaccharide degradation</keyword>
<dbReference type="AlphaFoldDB" id="A0A3L6ZXZ9"/>
<keyword evidence="4" id="KW-0378">Hydrolase</keyword>
<feature type="signal peptide" evidence="7">
    <location>
        <begin position="1"/>
        <end position="20"/>
    </location>
</feature>
<dbReference type="Gene3D" id="3.60.21.10">
    <property type="match status" value="1"/>
</dbReference>
<evidence type="ECO:0000256" key="5">
    <source>
        <dbReference type="ARBA" id="ARBA00023326"/>
    </source>
</evidence>
<comment type="caution">
    <text evidence="9">The sequence shown here is derived from an EMBL/GenBank/DDBJ whole genome shotgun (WGS) entry which is preliminary data.</text>
</comment>
<dbReference type="Gene3D" id="2.60.40.10">
    <property type="entry name" value="Immunoglobulins"/>
    <property type="match status" value="1"/>
</dbReference>
<feature type="chain" id="PRO_5017950919" evidence="7">
    <location>
        <begin position="21"/>
        <end position="845"/>
    </location>
</feature>
<accession>A0A3L6ZXZ9</accession>
<evidence type="ECO:0000256" key="1">
    <source>
        <dbReference type="ARBA" id="ARBA00004613"/>
    </source>
</evidence>
<dbReference type="InterPro" id="IPR055372">
    <property type="entry name" value="CBM96"/>
</dbReference>
<evidence type="ECO:0000313" key="9">
    <source>
        <dbReference type="EMBL" id="RLP72903.1"/>
    </source>
</evidence>
<name>A0A3L6ZXZ9_9MICO</name>
<keyword evidence="5" id="KW-0119">Carbohydrate metabolism</keyword>
<organism evidence="9 10">
    <name type="scientific">Mycetocola manganoxydans</name>
    <dbReference type="NCBI Taxonomy" id="699879"/>
    <lineage>
        <taxon>Bacteria</taxon>
        <taxon>Bacillati</taxon>
        <taxon>Actinomycetota</taxon>
        <taxon>Actinomycetes</taxon>
        <taxon>Micrococcales</taxon>
        <taxon>Microbacteriaceae</taxon>
        <taxon>Mycetocola</taxon>
    </lineage>
</organism>
<dbReference type="PANTHER" id="PTHR43143:SF1">
    <property type="entry name" value="SERINE_THREONINE-PROTEIN PHOSPHATASE CPPED1"/>
    <property type="match status" value="1"/>
</dbReference>
<dbReference type="NCBIfam" id="NF033679">
    <property type="entry name" value="DNRLRE_dom"/>
    <property type="match status" value="2"/>
</dbReference>
<proteinExistence type="predicted"/>
<dbReference type="InterPro" id="IPR004843">
    <property type="entry name" value="Calcineurin-like_PHP"/>
</dbReference>
<dbReference type="GO" id="GO:0005576">
    <property type="term" value="C:extracellular region"/>
    <property type="evidence" value="ECO:0007669"/>
    <property type="project" value="UniProtKB-SubCell"/>
</dbReference>
<dbReference type="GO" id="GO:0016798">
    <property type="term" value="F:hydrolase activity, acting on glycosyl bonds"/>
    <property type="evidence" value="ECO:0007669"/>
    <property type="project" value="UniProtKB-KW"/>
</dbReference>
<evidence type="ECO:0000256" key="3">
    <source>
        <dbReference type="ARBA" id="ARBA00022729"/>
    </source>
</evidence>
<dbReference type="CDD" id="cd00063">
    <property type="entry name" value="FN3"/>
    <property type="match status" value="1"/>
</dbReference>
<evidence type="ECO:0000256" key="6">
    <source>
        <dbReference type="SAM" id="MobiDB-lite"/>
    </source>
</evidence>
<evidence type="ECO:0000256" key="2">
    <source>
        <dbReference type="ARBA" id="ARBA00022525"/>
    </source>
</evidence>
<dbReference type="InterPro" id="IPR029052">
    <property type="entry name" value="Metallo-depent_PP-like"/>
</dbReference>
<evidence type="ECO:0000259" key="8">
    <source>
        <dbReference type="PROSITE" id="PS50853"/>
    </source>
</evidence>
<dbReference type="SUPFAM" id="SSF49265">
    <property type="entry name" value="Fibronectin type III"/>
    <property type="match status" value="1"/>
</dbReference>
<dbReference type="Proteomes" id="UP000270299">
    <property type="component" value="Unassembled WGS sequence"/>
</dbReference>
<dbReference type="GO" id="GO:0000272">
    <property type="term" value="P:polysaccharide catabolic process"/>
    <property type="evidence" value="ECO:0007669"/>
    <property type="project" value="UniProtKB-KW"/>
</dbReference>
<keyword evidence="10" id="KW-1185">Reference proteome</keyword>
<gene>
    <name evidence="9" type="ORF">D9V29_02530</name>
</gene>
<dbReference type="EMBL" id="RCUV01000003">
    <property type="protein sequence ID" value="RLP72903.1"/>
    <property type="molecule type" value="Genomic_DNA"/>
</dbReference>
<evidence type="ECO:0000256" key="7">
    <source>
        <dbReference type="SAM" id="SignalP"/>
    </source>
</evidence>
<dbReference type="InterPro" id="IPR051918">
    <property type="entry name" value="STPP_CPPED1"/>
</dbReference>
<feature type="region of interest" description="Disordered" evidence="6">
    <location>
        <begin position="356"/>
        <end position="376"/>
    </location>
</feature>
<feature type="domain" description="Fibronectin type-III" evidence="8">
    <location>
        <begin position="280"/>
        <end position="375"/>
    </location>
</feature>
<keyword evidence="2" id="KW-0964">Secreted</keyword>
<dbReference type="PROSITE" id="PS50853">
    <property type="entry name" value="FN3"/>
    <property type="match status" value="1"/>
</dbReference>
<dbReference type="OrthoDB" id="9804511at2"/>
<dbReference type="Pfam" id="PF00149">
    <property type="entry name" value="Metallophos"/>
    <property type="match status" value="1"/>
</dbReference>
<dbReference type="InterPro" id="IPR036116">
    <property type="entry name" value="FN3_sf"/>
</dbReference>
<evidence type="ECO:0000256" key="4">
    <source>
        <dbReference type="ARBA" id="ARBA00023295"/>
    </source>
</evidence>
<dbReference type="InterPro" id="IPR003961">
    <property type="entry name" value="FN3_dom"/>
</dbReference>
<sequence length="845" mass="86439">MWMRAASMLSMLRLRLVSCAVTSSSAMLSIYRQRACDSFDRPGPPGRGVYITGQREDKCFSEGVLWPWRLSLGPERGHPVKTFRALVTVTTMAVAAVLLTAPPASAADTVVSASAVADTYTASSSPSTNYGTSASLAAYSTPGITSLLRFTIPATPAGQTLTGAVLRLSTTNITSAGSANPANVRTAADTWSEASTIYTNRPAVSGPVLGTLPGGTAPNTRYAVTLTPAALAAGSITLAIEGTGTDSLWLWSRQAPATATRPVLDLTYTDDTAPPPDTTAPGAPAALAASVTGTTVALSWQASTDNVGVTGYTVHRSSTANFTPTAATVIATVPGTSFSDTDRPAGTWHYRVTAGDAAGNTSAPSSPASATVSPPAQPTTASVAAVADTYTASSSPSTNYGTSASLAAYSTPGITSLLRFTIPATPAGQTLTGAVLRLSTTNITSAGSANPATIRTAADTWSEAATTYTNRPAVSGPVLGTLPGGTAPNTRYAVTLTPSALAAGSITLAIEGTGTDSLWLWSRQAPATATRPVLDLTYTGGTPPPPPETATIMAVGDIACQSGTAITSTACRHGEVASLIRAANPDRFIGLGDLQYQQATYAQFMASGAYNDTFGPLKPITLPVLGNHEYLDSTNGYFDYFYGSGVSSGPLGSRPNGYYSTQIGSWTFIGLNTECGTGGVTGGCGVGSPQYTWLQDQLASSSSCTVVATHRPRWSTGASHGSYPQMSALWDLMAVNGVDITISGHNHVSEIFKPIGVSGSGSTPAMDANGIRAFTAGGGGANIQGLTPTTDPLISALEARSRVAFGPLELVLGDGEYSWRFIPISGMTFTNSGTTGSFSGSDDCH</sequence>
<comment type="subcellular location">
    <subcellularLocation>
        <location evidence="1">Secreted</location>
    </subcellularLocation>
</comment>
<evidence type="ECO:0000313" key="10">
    <source>
        <dbReference type="Proteomes" id="UP000270299"/>
    </source>
</evidence>
<dbReference type="PANTHER" id="PTHR43143">
    <property type="entry name" value="METALLOPHOSPHOESTERASE, CALCINEURIN SUPERFAMILY"/>
    <property type="match status" value="1"/>
</dbReference>
<reference evidence="9 10" key="1">
    <citation type="submission" date="2018-10" db="EMBL/GenBank/DDBJ databases">
        <authorList>
            <person name="Li J."/>
        </authorList>
    </citation>
    <scope>NUCLEOTIDE SEQUENCE [LARGE SCALE GENOMIC DNA]</scope>
    <source>
        <strain evidence="9 10">CCTCC AB209002</strain>
    </source>
</reference>
<dbReference type="SUPFAM" id="SSF56300">
    <property type="entry name" value="Metallo-dependent phosphatases"/>
    <property type="match status" value="1"/>
</dbReference>
<keyword evidence="3 7" id="KW-0732">Signal</keyword>
<feature type="compositionally biased region" description="Low complexity" evidence="6">
    <location>
        <begin position="361"/>
        <end position="376"/>
    </location>
</feature>
<dbReference type="Pfam" id="PF24517">
    <property type="entry name" value="CBM96"/>
    <property type="match status" value="2"/>
</dbReference>
<protein>
    <submittedName>
        <fullName evidence="9">DNRLRE domain-containing protein</fullName>
    </submittedName>
</protein>
<keyword evidence="4" id="KW-0326">Glycosidase</keyword>
<dbReference type="InterPro" id="IPR013783">
    <property type="entry name" value="Ig-like_fold"/>
</dbReference>